<reference evidence="3" key="1">
    <citation type="submission" date="2016-06" db="EMBL/GenBank/DDBJ databases">
        <title>Parallel loss of symbiosis genes in relatives of nitrogen-fixing non-legume Parasponia.</title>
        <authorList>
            <person name="Van Velzen R."/>
            <person name="Holmer R."/>
            <person name="Bu F."/>
            <person name="Rutten L."/>
            <person name="Van Zeijl A."/>
            <person name="Liu W."/>
            <person name="Santuari L."/>
            <person name="Cao Q."/>
            <person name="Sharma T."/>
            <person name="Shen D."/>
            <person name="Roswanjaya Y."/>
            <person name="Wardhani T."/>
            <person name="Kalhor M.S."/>
            <person name="Jansen J."/>
            <person name="Van den Hoogen J."/>
            <person name="Gungor B."/>
            <person name="Hartog M."/>
            <person name="Hontelez J."/>
            <person name="Verver J."/>
            <person name="Yang W.-C."/>
            <person name="Schijlen E."/>
            <person name="Repin R."/>
            <person name="Schilthuizen M."/>
            <person name="Schranz E."/>
            <person name="Heidstra R."/>
            <person name="Miyata K."/>
            <person name="Fedorova E."/>
            <person name="Kohlen W."/>
            <person name="Bisseling T."/>
            <person name="Smit S."/>
            <person name="Geurts R."/>
        </authorList>
    </citation>
    <scope>NUCLEOTIDE SEQUENCE [LARGE SCALE GENOMIC DNA]</scope>
    <source>
        <strain evidence="3">cv. RG33-2</strain>
    </source>
</reference>
<organism evidence="2 3">
    <name type="scientific">Trema orientale</name>
    <name type="common">Charcoal tree</name>
    <name type="synonym">Celtis orientalis</name>
    <dbReference type="NCBI Taxonomy" id="63057"/>
    <lineage>
        <taxon>Eukaryota</taxon>
        <taxon>Viridiplantae</taxon>
        <taxon>Streptophyta</taxon>
        <taxon>Embryophyta</taxon>
        <taxon>Tracheophyta</taxon>
        <taxon>Spermatophyta</taxon>
        <taxon>Magnoliopsida</taxon>
        <taxon>eudicotyledons</taxon>
        <taxon>Gunneridae</taxon>
        <taxon>Pentapetalae</taxon>
        <taxon>rosids</taxon>
        <taxon>fabids</taxon>
        <taxon>Rosales</taxon>
        <taxon>Cannabaceae</taxon>
        <taxon>Trema</taxon>
    </lineage>
</organism>
<dbReference type="EMBL" id="JXTC01000005">
    <property type="protein sequence ID" value="POO02292.1"/>
    <property type="molecule type" value="Genomic_DNA"/>
</dbReference>
<evidence type="ECO:0000313" key="3">
    <source>
        <dbReference type="Proteomes" id="UP000237000"/>
    </source>
</evidence>
<dbReference type="AlphaFoldDB" id="A0A2P5FWY0"/>
<accession>A0A2P5FWY0</accession>
<gene>
    <name evidence="2" type="ORF">TorRG33x02_020760</name>
</gene>
<keyword evidence="3" id="KW-1185">Reference proteome</keyword>
<proteinExistence type="predicted"/>
<name>A0A2P5FWY0_TREOI</name>
<dbReference type="OrthoDB" id="10377097at2759"/>
<comment type="caution">
    <text evidence="2">The sequence shown here is derived from an EMBL/GenBank/DDBJ whole genome shotgun (WGS) entry which is preliminary data.</text>
</comment>
<evidence type="ECO:0000313" key="2">
    <source>
        <dbReference type="EMBL" id="POO02292.1"/>
    </source>
</evidence>
<dbReference type="InParanoid" id="A0A2P5FWY0"/>
<feature type="region of interest" description="Disordered" evidence="1">
    <location>
        <begin position="108"/>
        <end position="131"/>
    </location>
</feature>
<feature type="compositionally biased region" description="Acidic residues" evidence="1">
    <location>
        <begin position="112"/>
        <end position="126"/>
    </location>
</feature>
<evidence type="ECO:0000256" key="1">
    <source>
        <dbReference type="SAM" id="MobiDB-lite"/>
    </source>
</evidence>
<dbReference type="Proteomes" id="UP000237000">
    <property type="component" value="Unassembled WGS sequence"/>
</dbReference>
<sequence>MVIRIKRRNSLLMPPTTLGTPALELGDRAATSGAKQQDGTAIRRGHLPELGPKALVVGVRLGASLPRQPIDLFRGGGLDGVLILQFQIELHGLLQALASRLIALARSGSAAEADEEDGEGEEGDEADNVREVEMEVEVEAMEGGGGGKEERE</sequence>
<protein>
    <submittedName>
        <fullName evidence="2">Uncharacterized protein</fullName>
    </submittedName>
</protein>